<evidence type="ECO:0000256" key="1">
    <source>
        <dbReference type="SAM" id="MobiDB-lite"/>
    </source>
</evidence>
<dbReference type="GO" id="GO:0003677">
    <property type="term" value="F:DNA binding"/>
    <property type="evidence" value="ECO:0007669"/>
    <property type="project" value="InterPro"/>
</dbReference>
<evidence type="ECO:0000313" key="4">
    <source>
        <dbReference type="Proteomes" id="UP000270743"/>
    </source>
</evidence>
<evidence type="ECO:0000259" key="2">
    <source>
        <dbReference type="Pfam" id="PF02229"/>
    </source>
</evidence>
<reference evidence="3 4" key="1">
    <citation type="submission" date="2018-12" db="EMBL/GenBank/DDBJ databases">
        <authorList>
            <person name="Criscuolo A."/>
        </authorList>
    </citation>
    <scope>NUCLEOTIDE SEQUENCE [LARGE SCALE GENOMIC DNA]</scope>
    <source>
        <strain evidence="3">ACIP1116241</strain>
    </source>
</reference>
<dbReference type="GO" id="GO:0006355">
    <property type="term" value="P:regulation of DNA-templated transcription"/>
    <property type="evidence" value="ECO:0007669"/>
    <property type="project" value="InterPro"/>
</dbReference>
<gene>
    <name evidence="3" type="ORF">PARHAE_00338</name>
</gene>
<dbReference type="Proteomes" id="UP000270743">
    <property type="component" value="Unassembled WGS sequence"/>
</dbReference>
<feature type="region of interest" description="Disordered" evidence="1">
    <location>
        <begin position="1"/>
        <end position="29"/>
    </location>
</feature>
<accession>A0A3S4CHB9</accession>
<proteinExistence type="predicted"/>
<name>A0A3S4CHB9_9RHOB</name>
<sequence>MANLRSSHDTTPNPSGTSEGCPIDHGTIPKNSREVIRITAEHFKGRDIINFRVWYRDDAGEMRPGKQGLAFRAELLPDFMAALSKVHQGVYRAD</sequence>
<feature type="compositionally biased region" description="Polar residues" evidence="1">
    <location>
        <begin position="9"/>
        <end position="18"/>
    </location>
</feature>
<keyword evidence="4" id="KW-1185">Reference proteome</keyword>
<evidence type="ECO:0000313" key="3">
    <source>
        <dbReference type="EMBL" id="VDS07166.1"/>
    </source>
</evidence>
<feature type="domain" description="Transcriptional coactivator p15 (PC4) C-terminal" evidence="2">
    <location>
        <begin position="32"/>
        <end position="81"/>
    </location>
</feature>
<dbReference type="InterPro" id="IPR009044">
    <property type="entry name" value="ssDNA-bd_transcriptional_reg"/>
</dbReference>
<organism evidence="3 4">
    <name type="scientific">Paracoccus haematequi</name>
    <dbReference type="NCBI Taxonomy" id="2491866"/>
    <lineage>
        <taxon>Bacteria</taxon>
        <taxon>Pseudomonadati</taxon>
        <taxon>Pseudomonadota</taxon>
        <taxon>Alphaproteobacteria</taxon>
        <taxon>Rhodobacterales</taxon>
        <taxon>Paracoccaceae</taxon>
        <taxon>Paracoccus</taxon>
    </lineage>
</organism>
<dbReference type="Gene3D" id="2.30.31.10">
    <property type="entry name" value="Transcriptional Coactivator Pc4, Chain A"/>
    <property type="match status" value="1"/>
</dbReference>
<dbReference type="SUPFAM" id="SSF54447">
    <property type="entry name" value="ssDNA-binding transcriptional regulator domain"/>
    <property type="match status" value="1"/>
</dbReference>
<dbReference type="OrthoDB" id="47316at2"/>
<dbReference type="AlphaFoldDB" id="A0A3S4CHB9"/>
<dbReference type="Pfam" id="PF02229">
    <property type="entry name" value="PC4"/>
    <property type="match status" value="1"/>
</dbReference>
<dbReference type="EMBL" id="UZWE01000018">
    <property type="protein sequence ID" value="VDS07166.1"/>
    <property type="molecule type" value="Genomic_DNA"/>
</dbReference>
<dbReference type="InterPro" id="IPR003173">
    <property type="entry name" value="PC4_C"/>
</dbReference>
<protein>
    <submittedName>
        <fullName evidence="3">Transcriptional Coactivator p15 (PC4)</fullName>
    </submittedName>
</protein>